<evidence type="ECO:0000256" key="2">
    <source>
        <dbReference type="ARBA" id="ARBA00022679"/>
    </source>
</evidence>
<evidence type="ECO:0000259" key="4">
    <source>
        <dbReference type="Pfam" id="PF00891"/>
    </source>
</evidence>
<keyword evidence="3" id="KW-0949">S-adenosyl-L-methionine</keyword>
<organism evidence="5 6">
    <name type="scientific">Gelidibacter gilvus</name>
    <dbReference type="NCBI Taxonomy" id="59602"/>
    <lineage>
        <taxon>Bacteria</taxon>
        <taxon>Pseudomonadati</taxon>
        <taxon>Bacteroidota</taxon>
        <taxon>Flavobacteriia</taxon>
        <taxon>Flavobacteriales</taxon>
        <taxon>Flavobacteriaceae</taxon>
        <taxon>Gelidibacter</taxon>
    </lineage>
</organism>
<feature type="domain" description="O-methyltransferase C-terminal" evidence="4">
    <location>
        <begin position="3"/>
        <end position="90"/>
    </location>
</feature>
<dbReference type="GO" id="GO:0008171">
    <property type="term" value="F:O-methyltransferase activity"/>
    <property type="evidence" value="ECO:0007669"/>
    <property type="project" value="InterPro"/>
</dbReference>
<dbReference type="SUPFAM" id="SSF54427">
    <property type="entry name" value="NTF2-like"/>
    <property type="match status" value="1"/>
</dbReference>
<protein>
    <recommendedName>
        <fullName evidence="4">O-methyltransferase C-terminal domain-containing protein</fullName>
    </recommendedName>
</protein>
<dbReference type="InterPro" id="IPR001077">
    <property type="entry name" value="COMT_C"/>
</dbReference>
<dbReference type="InterPro" id="IPR029063">
    <property type="entry name" value="SAM-dependent_MTases_sf"/>
</dbReference>
<name>A0A4Q0XHY9_9FLAO</name>
<keyword evidence="6" id="KW-1185">Reference proteome</keyword>
<keyword evidence="2" id="KW-0808">Transferase</keyword>
<proteinExistence type="predicted"/>
<dbReference type="Pfam" id="PF00891">
    <property type="entry name" value="Methyltransf_2"/>
    <property type="match status" value="1"/>
</dbReference>
<dbReference type="PROSITE" id="PS51683">
    <property type="entry name" value="SAM_OMT_II"/>
    <property type="match status" value="1"/>
</dbReference>
<dbReference type="GO" id="GO:0032259">
    <property type="term" value="P:methylation"/>
    <property type="evidence" value="ECO:0007669"/>
    <property type="project" value="UniProtKB-KW"/>
</dbReference>
<accession>A0A4Q0XHY9</accession>
<dbReference type="Proteomes" id="UP000289792">
    <property type="component" value="Unassembled WGS sequence"/>
</dbReference>
<evidence type="ECO:0000256" key="1">
    <source>
        <dbReference type="ARBA" id="ARBA00022603"/>
    </source>
</evidence>
<evidence type="ECO:0000256" key="3">
    <source>
        <dbReference type="ARBA" id="ARBA00022691"/>
    </source>
</evidence>
<dbReference type="OrthoDB" id="7876517at2"/>
<sequence length="157" mass="17741">MFKKFVDGMTGVQMGNFISLAQQFDFLNYKTLVDAGGSIGVLSVMVAKNNPHMSCTTFDLPALESMATETIQKFKMADHVKVMNGDFLKMDCQKQTSLPWEMYCTNQVLATLRYDGKFKNGKAYNAQVAHLWTLKDGKVVVFQQYLDTKKLADAEKR</sequence>
<dbReference type="InterPro" id="IPR032710">
    <property type="entry name" value="NTF2-like_dom_sf"/>
</dbReference>
<dbReference type="EMBL" id="SDDZ01000003">
    <property type="protein sequence ID" value="RXJ50611.1"/>
    <property type="molecule type" value="Genomic_DNA"/>
</dbReference>
<reference evidence="5 6" key="1">
    <citation type="submission" date="2019-01" db="EMBL/GenBank/DDBJ databases">
        <title>Genome sequence of the Antarctic species Gelidibacter gilvus ACAM 158(T).</title>
        <authorList>
            <person name="Bowman J.P."/>
        </authorList>
    </citation>
    <scope>NUCLEOTIDE SEQUENCE [LARGE SCALE GENOMIC DNA]</scope>
    <source>
        <strain evidence="5 6">IC158</strain>
    </source>
</reference>
<gene>
    <name evidence="5" type="ORF">ESZ48_07585</name>
</gene>
<evidence type="ECO:0000313" key="5">
    <source>
        <dbReference type="EMBL" id="RXJ50611.1"/>
    </source>
</evidence>
<keyword evidence="1" id="KW-0489">Methyltransferase</keyword>
<evidence type="ECO:0000313" key="6">
    <source>
        <dbReference type="Proteomes" id="UP000289792"/>
    </source>
</evidence>
<dbReference type="Gene3D" id="3.40.50.150">
    <property type="entry name" value="Vaccinia Virus protein VP39"/>
    <property type="match status" value="1"/>
</dbReference>
<dbReference type="InterPro" id="IPR016461">
    <property type="entry name" value="COMT-like"/>
</dbReference>
<dbReference type="AlphaFoldDB" id="A0A4Q0XHY9"/>
<dbReference type="SUPFAM" id="SSF53335">
    <property type="entry name" value="S-adenosyl-L-methionine-dependent methyltransferases"/>
    <property type="match status" value="1"/>
</dbReference>
<comment type="caution">
    <text evidence="5">The sequence shown here is derived from an EMBL/GenBank/DDBJ whole genome shotgun (WGS) entry which is preliminary data.</text>
</comment>